<feature type="domain" description="Fibronectin type-III" evidence="2">
    <location>
        <begin position="535"/>
        <end position="632"/>
    </location>
</feature>
<feature type="chain" id="PRO_5037989058" description="Fibronectin type-III domain-containing protein" evidence="1">
    <location>
        <begin position="25"/>
        <end position="632"/>
    </location>
</feature>
<gene>
    <name evidence="3" type="ORF">FJY75_10860</name>
</gene>
<dbReference type="AlphaFoldDB" id="A0A937X9E6"/>
<feature type="domain" description="Fibronectin type-III" evidence="2">
    <location>
        <begin position="52"/>
        <end position="145"/>
    </location>
</feature>
<protein>
    <recommendedName>
        <fullName evidence="2">Fibronectin type-III domain-containing protein</fullName>
    </recommendedName>
</protein>
<evidence type="ECO:0000259" key="2">
    <source>
        <dbReference type="PROSITE" id="PS50853"/>
    </source>
</evidence>
<dbReference type="NCBIfam" id="NF041940">
    <property type="entry name" value="choice_anch_X"/>
    <property type="match status" value="1"/>
</dbReference>
<dbReference type="InterPro" id="IPR003961">
    <property type="entry name" value="FN3_dom"/>
</dbReference>
<dbReference type="InterPro" id="IPR036116">
    <property type="entry name" value="FN3_sf"/>
</dbReference>
<keyword evidence="1" id="KW-0732">Signal</keyword>
<dbReference type="PANTHER" id="PTHR46957:SF3">
    <property type="entry name" value="CYTOKINE RECEPTOR"/>
    <property type="match status" value="1"/>
</dbReference>
<evidence type="ECO:0000256" key="1">
    <source>
        <dbReference type="SAM" id="SignalP"/>
    </source>
</evidence>
<feature type="signal peptide" evidence="1">
    <location>
        <begin position="1"/>
        <end position="24"/>
    </location>
</feature>
<dbReference type="PROSITE" id="PS51257">
    <property type="entry name" value="PROKAR_LIPOPROTEIN"/>
    <property type="match status" value="1"/>
</dbReference>
<dbReference type="Pfam" id="PF00041">
    <property type="entry name" value="fn3"/>
    <property type="match status" value="1"/>
</dbReference>
<comment type="caution">
    <text evidence="3">The sequence shown here is derived from an EMBL/GenBank/DDBJ whole genome shotgun (WGS) entry which is preliminary data.</text>
</comment>
<dbReference type="Gene3D" id="2.60.40.10">
    <property type="entry name" value="Immunoglobulins"/>
    <property type="match status" value="4"/>
</dbReference>
<dbReference type="CDD" id="cd00063">
    <property type="entry name" value="FN3"/>
    <property type="match status" value="3"/>
</dbReference>
<evidence type="ECO:0000313" key="4">
    <source>
        <dbReference type="Proteomes" id="UP000748308"/>
    </source>
</evidence>
<feature type="domain" description="Fibronectin type-III" evidence="2">
    <location>
        <begin position="437"/>
        <end position="534"/>
    </location>
</feature>
<dbReference type="EMBL" id="VGIY01000328">
    <property type="protein sequence ID" value="MBM3318338.1"/>
    <property type="molecule type" value="Genomic_DNA"/>
</dbReference>
<dbReference type="SUPFAM" id="SSF49265">
    <property type="entry name" value="Fibronectin type III"/>
    <property type="match status" value="3"/>
</dbReference>
<dbReference type="SMART" id="SM00060">
    <property type="entry name" value="FN3"/>
    <property type="match status" value="4"/>
</dbReference>
<reference evidence="3" key="1">
    <citation type="submission" date="2019-03" db="EMBL/GenBank/DDBJ databases">
        <title>Lake Tanganyika Metagenome-Assembled Genomes (MAGs).</title>
        <authorList>
            <person name="Tran P."/>
        </authorList>
    </citation>
    <scope>NUCLEOTIDE SEQUENCE</scope>
    <source>
        <strain evidence="3">M_DeepCast_400m_m2_100</strain>
    </source>
</reference>
<evidence type="ECO:0000313" key="3">
    <source>
        <dbReference type="EMBL" id="MBM3318338.1"/>
    </source>
</evidence>
<dbReference type="GO" id="GO:0016020">
    <property type="term" value="C:membrane"/>
    <property type="evidence" value="ECO:0007669"/>
    <property type="project" value="UniProtKB-SubCell"/>
</dbReference>
<organism evidence="3 4">
    <name type="scientific">Eiseniibacteriota bacterium</name>
    <dbReference type="NCBI Taxonomy" id="2212470"/>
    <lineage>
        <taxon>Bacteria</taxon>
        <taxon>Candidatus Eiseniibacteriota</taxon>
    </lineage>
</organism>
<dbReference type="InterPro" id="IPR050713">
    <property type="entry name" value="RTP_Phos/Ushers"/>
</dbReference>
<name>A0A937X9E6_UNCEI</name>
<dbReference type="InterPro" id="IPR058692">
    <property type="entry name" value="Fn3_SaeA_2nd"/>
</dbReference>
<dbReference type="Pfam" id="PF25833">
    <property type="entry name" value="Fn3_SaeA_3rd"/>
    <property type="match status" value="1"/>
</dbReference>
<sequence>MTQRTSIHWSAAAPAVLALLAITAAGGFTGCDTETEAPNFANPLDPALGADLPVPDSLSVAVGDHTVRLAWRLPPGEAADEYAVFRRRIDADTPEPERLLDRIPDRAYTDRGVRSGRVYAYRVAAGAGGRFGPRTEEIEARPGLFTISIAGNDEVTRDREVFVAYAVPGAEAVRLSEEPDRFTEPWRAATGQASWMLSPGDGLKTLYARFRLEDASETLPVFDTIRLDTRAVIESFSFDGSRVRAPGEVIRFRMVTGEPHGQARVTVGGVFASVPLFDDGSAGDATAGDGIYERDLTIPPGASVENEAARGSFVDLAGNTATEVSAPLLLTVRRLPLPVALLPPEVADPPDAPSATLRWSYSSESAFQAYRIYRAESAPVDSTSELAGSVTRALTLDFEDSGVTEGRRYHYRVYVQDHFGRESGSNAVEALIPNLRPPKPVTLRAPNAVSTSRIALDWTESAERDFRVYRLYRNTTGAVADDDPLLVEIDDRTTTSWDDAGLRENTRYYYRVYVVDQGGLTARSNEVEARTRNEAPAAVTLHAATAIDSTAATLSWSESQAHDFAFYRLYRDEIPTVTTGSTRAVELDQRTFTSFRDTELESGKRYYYRVFVVDEGDDAKATGSNTITLETP</sequence>
<proteinExistence type="predicted"/>
<dbReference type="InterPro" id="IPR013783">
    <property type="entry name" value="Ig-like_fold"/>
</dbReference>
<dbReference type="PROSITE" id="PS50853">
    <property type="entry name" value="FN3"/>
    <property type="match status" value="3"/>
</dbReference>
<dbReference type="PANTHER" id="PTHR46957">
    <property type="entry name" value="CYTOKINE RECEPTOR"/>
    <property type="match status" value="1"/>
</dbReference>
<accession>A0A937X9E6</accession>
<dbReference type="Proteomes" id="UP000748308">
    <property type="component" value="Unassembled WGS sequence"/>
</dbReference>